<evidence type="ECO:0000313" key="3">
    <source>
        <dbReference type="Proteomes" id="UP001153954"/>
    </source>
</evidence>
<name>A0AAU9U8X2_EUPED</name>
<accession>A0AAU9U8X2</accession>
<sequence>MQTVREVNVDLVLISEPYKHLDSQLWITDSSAKAVIWSCGRFPFQSIINNTETGFVAANVDGICFYSCYAPPSLSLTEFKDFLHRLTEDAKQNFPVAIAGDFNSWAVDWGSKVTNARGEALLEAMTALDVVLLNSGDKPTFIRGEATSTVDLTFVSGCLAKRNCSWKVMDTYTASDHCAILWLVSTGQSLGRTPRVTTAIGWNASSFDETAFTVALDRSPIKGKNAEMKAKDLMLRVGQACDASMNRKRCVNHRQSVHWWNGEISTLREKCLKARRASQRSRKKPNSAELKAEYKTARRRLNAAIRESKRKCWKELIDEVEKDPWGRPYKIVTTRLKSQTIPSPTCPHLLERIVTILFPQQPDFILLPKQYERDNIPPVTKAQLIEACKRVGNRKAPGLDGIPNIALKAAIKVRPELFLDVYNECLKEGTFPLKWKQQKLVLLPKGKKPPDDPTSYRPLCMLDTAGKILERIIHQRIEAVVDPLLASNQYGFRKGRSTLEAINLVVDTAKKAIAGARWKGGSKRYCLVVTFDIKNAFNSANWDHIMRTLGEMQVPVYLQRMVASYFTGRLLKYDTKSGPMEHKVTGGVPQGSVLGPLLWNIMYDGLLKLEMPKDVKLVAYADDVAVVIVAKHLEEISYTFDVTYRRVSQWMKSANLKLAEHKTEAVLITSRKKLENIVLKVGNHEITTQPFLRYLGVMIDARLNFKPQAEHVSTKASVVGKTLLRLMPNVGGPKQKRRALLMSVTTSVLTYGISVWAGTLELQESRRRIAPIYRRSALRVTSAFRTVSEDAVCVIAGMLPIEVLAKERQAIYQRKKSSGLSSEEVTREERHPSWSIASTSATTANDIAKFDDDDNEPLSSLSETRKSISLQEELQKTFTAAFKEPRGRKLTTNSLEALIKKEINLYDSGGSKGELLQFADKWP</sequence>
<dbReference type="InterPro" id="IPR005135">
    <property type="entry name" value="Endo/exonuclease/phosphatase"/>
</dbReference>
<dbReference type="CDD" id="cd09077">
    <property type="entry name" value="R1-I-EN"/>
    <property type="match status" value="1"/>
</dbReference>
<evidence type="ECO:0000313" key="2">
    <source>
        <dbReference type="EMBL" id="CAH2094185.1"/>
    </source>
</evidence>
<dbReference type="InterPro" id="IPR043502">
    <property type="entry name" value="DNA/RNA_pol_sf"/>
</dbReference>
<comment type="caution">
    <text evidence="2">The sequence shown here is derived from an EMBL/GenBank/DDBJ whole genome shotgun (WGS) entry which is preliminary data.</text>
</comment>
<dbReference type="GO" id="GO:0003824">
    <property type="term" value="F:catalytic activity"/>
    <property type="evidence" value="ECO:0007669"/>
    <property type="project" value="InterPro"/>
</dbReference>
<dbReference type="PANTHER" id="PTHR19446">
    <property type="entry name" value="REVERSE TRANSCRIPTASES"/>
    <property type="match status" value="1"/>
</dbReference>
<feature type="domain" description="Reverse transcriptase" evidence="1">
    <location>
        <begin position="424"/>
        <end position="699"/>
    </location>
</feature>
<dbReference type="EMBL" id="CAKOGL010000013">
    <property type="protein sequence ID" value="CAH2094185.1"/>
    <property type="molecule type" value="Genomic_DNA"/>
</dbReference>
<dbReference type="InterPro" id="IPR000477">
    <property type="entry name" value="RT_dom"/>
</dbReference>
<dbReference type="InterPro" id="IPR036691">
    <property type="entry name" value="Endo/exonu/phosph_ase_sf"/>
</dbReference>
<dbReference type="Proteomes" id="UP001153954">
    <property type="component" value="Unassembled WGS sequence"/>
</dbReference>
<gene>
    <name evidence="2" type="ORF">EEDITHA_LOCUS9775</name>
</gene>
<evidence type="ECO:0000259" key="1">
    <source>
        <dbReference type="PROSITE" id="PS50878"/>
    </source>
</evidence>
<dbReference type="Gene3D" id="3.60.10.10">
    <property type="entry name" value="Endonuclease/exonuclease/phosphatase"/>
    <property type="match status" value="1"/>
</dbReference>
<reference evidence="2" key="1">
    <citation type="submission" date="2022-03" db="EMBL/GenBank/DDBJ databases">
        <authorList>
            <person name="Tunstrom K."/>
        </authorList>
    </citation>
    <scope>NUCLEOTIDE SEQUENCE</scope>
</reference>
<dbReference type="SUPFAM" id="SSF56219">
    <property type="entry name" value="DNase I-like"/>
    <property type="match status" value="1"/>
</dbReference>
<dbReference type="Pfam" id="PF00078">
    <property type="entry name" value="RVT_1"/>
    <property type="match status" value="1"/>
</dbReference>
<dbReference type="AlphaFoldDB" id="A0AAU9U8X2"/>
<organism evidence="2 3">
    <name type="scientific">Euphydryas editha</name>
    <name type="common">Edith's checkerspot</name>
    <dbReference type="NCBI Taxonomy" id="104508"/>
    <lineage>
        <taxon>Eukaryota</taxon>
        <taxon>Metazoa</taxon>
        <taxon>Ecdysozoa</taxon>
        <taxon>Arthropoda</taxon>
        <taxon>Hexapoda</taxon>
        <taxon>Insecta</taxon>
        <taxon>Pterygota</taxon>
        <taxon>Neoptera</taxon>
        <taxon>Endopterygota</taxon>
        <taxon>Lepidoptera</taxon>
        <taxon>Glossata</taxon>
        <taxon>Ditrysia</taxon>
        <taxon>Papilionoidea</taxon>
        <taxon>Nymphalidae</taxon>
        <taxon>Nymphalinae</taxon>
        <taxon>Euphydryas</taxon>
    </lineage>
</organism>
<dbReference type="SUPFAM" id="SSF56672">
    <property type="entry name" value="DNA/RNA polymerases"/>
    <property type="match status" value="1"/>
</dbReference>
<dbReference type="CDD" id="cd01650">
    <property type="entry name" value="RT_nLTR_like"/>
    <property type="match status" value="1"/>
</dbReference>
<dbReference type="GO" id="GO:0071897">
    <property type="term" value="P:DNA biosynthetic process"/>
    <property type="evidence" value="ECO:0007669"/>
    <property type="project" value="UniProtKB-ARBA"/>
</dbReference>
<dbReference type="Pfam" id="PF14529">
    <property type="entry name" value="Exo_endo_phos_2"/>
    <property type="match status" value="1"/>
</dbReference>
<keyword evidence="3" id="KW-1185">Reference proteome</keyword>
<dbReference type="PROSITE" id="PS50878">
    <property type="entry name" value="RT_POL"/>
    <property type="match status" value="1"/>
</dbReference>
<proteinExistence type="predicted"/>
<protein>
    <recommendedName>
        <fullName evidence="1">Reverse transcriptase domain-containing protein</fullName>
    </recommendedName>
</protein>